<evidence type="ECO:0000313" key="2">
    <source>
        <dbReference type="Proteomes" id="UP000683925"/>
    </source>
</evidence>
<organism evidence="1 2">
    <name type="scientific">Paramecium octaurelia</name>
    <dbReference type="NCBI Taxonomy" id="43137"/>
    <lineage>
        <taxon>Eukaryota</taxon>
        <taxon>Sar</taxon>
        <taxon>Alveolata</taxon>
        <taxon>Ciliophora</taxon>
        <taxon>Intramacronucleata</taxon>
        <taxon>Oligohymenophorea</taxon>
        <taxon>Peniculida</taxon>
        <taxon>Parameciidae</taxon>
        <taxon>Paramecium</taxon>
    </lineage>
</organism>
<keyword evidence="2" id="KW-1185">Reference proteome</keyword>
<accession>A0A8S1WTM9</accession>
<comment type="caution">
    <text evidence="1">The sequence shown here is derived from an EMBL/GenBank/DDBJ whole genome shotgun (WGS) entry which is preliminary data.</text>
</comment>
<name>A0A8S1WTM9_PAROT</name>
<proteinExistence type="predicted"/>
<dbReference type="Proteomes" id="UP000683925">
    <property type="component" value="Unassembled WGS sequence"/>
</dbReference>
<reference evidence="1" key="1">
    <citation type="submission" date="2021-01" db="EMBL/GenBank/DDBJ databases">
        <authorList>
            <consortium name="Genoscope - CEA"/>
            <person name="William W."/>
        </authorList>
    </citation>
    <scope>NUCLEOTIDE SEQUENCE</scope>
</reference>
<protein>
    <submittedName>
        <fullName evidence="1">Uncharacterized protein</fullName>
    </submittedName>
</protein>
<sequence length="347" mass="40548">MSNIKYIYLKKIHKVPTSITNYYNLVDTIRNTYKQLQDIYLFAIINPQNPEALTEINSDVTFQQLKLIYHQLGWPSIKLLVTENKNYEEALKDSWNLLNQSIVMTEKKNQDASTLTQPSKQDQGQQMVPFFDNMGTQVKVQQIDNGQNTNKFDFQNNEQLQQLIDEIIDQKLKELGLLKDEDKFNPNDYKFQIFTKIPIFTAIPQKKINVDLKLKNTGTKNWINPHIINKELNINQKFKDLAPGSVFSVKIQIPYMVQHFINNAQYNYIFEICVQNEKGVQYTINGQIPIRVKAPAKNQLSPQEEKIFKLLELFPQKGDEYIVKFVAEHGKYKNADQLIDELLQQNL</sequence>
<evidence type="ECO:0000313" key="1">
    <source>
        <dbReference type="EMBL" id="CAD8191765.1"/>
    </source>
</evidence>
<dbReference type="EMBL" id="CAJJDP010000100">
    <property type="protein sequence ID" value="CAD8191765.1"/>
    <property type="molecule type" value="Genomic_DNA"/>
</dbReference>
<dbReference type="OMA" id="KIQIPYM"/>
<gene>
    <name evidence="1" type="ORF">POCTA_138.1.T1000175</name>
</gene>
<dbReference type="OrthoDB" id="305701at2759"/>
<dbReference type="AlphaFoldDB" id="A0A8S1WTM9"/>